<dbReference type="Ensembl" id="ENSECAT00000017489.2">
    <property type="protein sequence ID" value="ENSECAP00000014216.2"/>
    <property type="gene ID" value="ENSECAG00000016655.2"/>
</dbReference>
<evidence type="ECO:0000313" key="6">
    <source>
        <dbReference type="Proteomes" id="UP000002281"/>
    </source>
</evidence>
<dbReference type="Proteomes" id="UP000002281">
    <property type="component" value="Chromosome 13"/>
</dbReference>
<accession>F6X6N8</accession>
<sequence length="205" mass="22824">GSLSESRVGCPPLCRSLGTLQPEAMLLWLTLALLWSTTCWAEQIYGSGGGQYFSTSPDYDNDITGIQLSIGDSDVIKSIHLRYGFSWSESHGVQGGKTQEFLLQPGEHIVAVYGTYTFYLRHLVVYTDQKRSASFGREVGNRFSEIPGEHRKVLMGVFGQHKLLGITGIGFQWEEPREELTTSLTHSAHSCQGLTHTRLSWALRV</sequence>
<dbReference type="SMART" id="SM00915">
    <property type="entry name" value="Jacalin"/>
    <property type="match status" value="1"/>
</dbReference>
<dbReference type="InterPro" id="IPR001229">
    <property type="entry name" value="Jacalin-like_lectin_dom"/>
</dbReference>
<reference evidence="5 6" key="1">
    <citation type="journal article" date="2009" name="Science">
        <title>Genome sequence, comparative analysis, and population genetics of the domestic horse.</title>
        <authorList>
            <consortium name="Broad Institute Genome Sequencing Platform"/>
            <consortium name="Broad Institute Whole Genome Assembly Team"/>
            <person name="Wade C.M."/>
            <person name="Giulotto E."/>
            <person name="Sigurdsson S."/>
            <person name="Zoli M."/>
            <person name="Gnerre S."/>
            <person name="Imsland F."/>
            <person name="Lear T.L."/>
            <person name="Adelson D.L."/>
            <person name="Bailey E."/>
            <person name="Bellone R.R."/>
            <person name="Bloecker H."/>
            <person name="Distl O."/>
            <person name="Edgar R.C."/>
            <person name="Garber M."/>
            <person name="Leeb T."/>
            <person name="Mauceli E."/>
            <person name="MacLeod J.N."/>
            <person name="Penedo M.C.T."/>
            <person name="Raison J.M."/>
            <person name="Sharpe T."/>
            <person name="Vogel J."/>
            <person name="Andersson L."/>
            <person name="Antczak D.F."/>
            <person name="Biagi T."/>
            <person name="Binns M.M."/>
            <person name="Chowdhary B.P."/>
            <person name="Coleman S.J."/>
            <person name="Della Valle G."/>
            <person name="Fryc S."/>
            <person name="Guerin G."/>
            <person name="Hasegawa T."/>
            <person name="Hill E.W."/>
            <person name="Jurka J."/>
            <person name="Kiialainen A."/>
            <person name="Lindgren G."/>
            <person name="Liu J."/>
            <person name="Magnani E."/>
            <person name="Mickelson J.R."/>
            <person name="Murray J."/>
            <person name="Nergadze S.G."/>
            <person name="Onofrio R."/>
            <person name="Pedroni S."/>
            <person name="Piras M.F."/>
            <person name="Raudsepp T."/>
            <person name="Rocchi M."/>
            <person name="Roeed K.H."/>
            <person name="Ryder O.A."/>
            <person name="Searle S."/>
            <person name="Skow L."/>
            <person name="Swinburne J.E."/>
            <person name="Syvaenen A.C."/>
            <person name="Tozaki T."/>
            <person name="Valberg S.J."/>
            <person name="Vaudin M."/>
            <person name="White J.R."/>
            <person name="Zody M.C."/>
            <person name="Lander E.S."/>
            <person name="Lindblad-Toh K."/>
        </authorList>
    </citation>
    <scope>NUCLEOTIDE SEQUENCE [LARGE SCALE GENOMIC DNA]</scope>
    <source>
        <strain evidence="5 6">Thoroughbred</strain>
    </source>
</reference>
<dbReference type="SMR" id="F6X6N8"/>
<dbReference type="Pfam" id="PF01419">
    <property type="entry name" value="Jacalin"/>
    <property type="match status" value="1"/>
</dbReference>
<dbReference type="Bgee" id="ENSECAG00000016655">
    <property type="expression patterns" value="Expressed in zone of skin"/>
</dbReference>
<keyword evidence="2" id="KW-0430">Lectin</keyword>
<evidence type="ECO:0000313" key="5">
    <source>
        <dbReference type="Ensembl" id="ENSECAP00000014216.2"/>
    </source>
</evidence>
<dbReference type="GO" id="GO:0030246">
    <property type="term" value="F:carbohydrate binding"/>
    <property type="evidence" value="ECO:0007669"/>
    <property type="project" value="UniProtKB-KW"/>
</dbReference>
<evidence type="ECO:0000256" key="2">
    <source>
        <dbReference type="ARBA" id="ARBA00022734"/>
    </source>
</evidence>
<keyword evidence="1 3" id="KW-0732">Signal</keyword>
<evidence type="ECO:0000313" key="7">
    <source>
        <dbReference type="VGNC" id="VGNC:52109"/>
    </source>
</evidence>
<evidence type="ECO:0000256" key="3">
    <source>
        <dbReference type="SAM" id="SignalP"/>
    </source>
</evidence>
<dbReference type="GO" id="GO:0005615">
    <property type="term" value="C:extracellular space"/>
    <property type="evidence" value="ECO:0000318"/>
    <property type="project" value="GO_Central"/>
</dbReference>
<feature type="chain" id="PRO_5018681333" evidence="3">
    <location>
        <begin position="42"/>
        <end position="205"/>
    </location>
</feature>
<reference evidence="5" key="3">
    <citation type="submission" date="2025-09" db="UniProtKB">
        <authorList>
            <consortium name="Ensembl"/>
        </authorList>
    </citation>
    <scope>IDENTIFICATION</scope>
    <source>
        <strain evidence="5">Thoroughbred</strain>
    </source>
</reference>
<name>F6X6N8_HORSE</name>
<dbReference type="InParanoid" id="F6X6N8"/>
<feature type="domain" description="Jacalin-type lectin" evidence="4">
    <location>
        <begin position="39"/>
        <end position="175"/>
    </location>
</feature>
<dbReference type="Gene3D" id="2.100.10.30">
    <property type="entry name" value="Jacalin-like lectin domain"/>
    <property type="match status" value="1"/>
</dbReference>
<dbReference type="AlphaFoldDB" id="F6X6N8"/>
<dbReference type="HOGENOM" id="CLU_102990_1_0_1"/>
<dbReference type="FunFam" id="2.100.10.30:FF:000004">
    <property type="entry name" value="Zymogen granule protein 16B"/>
    <property type="match status" value="1"/>
</dbReference>
<dbReference type="FunCoup" id="F6X6N8">
    <property type="interactions" value="42"/>
</dbReference>
<dbReference type="InterPro" id="IPR036404">
    <property type="entry name" value="Jacalin-like_lectin_dom_sf"/>
</dbReference>
<evidence type="ECO:0000259" key="4">
    <source>
        <dbReference type="PROSITE" id="PS51752"/>
    </source>
</evidence>
<gene>
    <name evidence="7" type="primary">ZG16B</name>
</gene>
<dbReference type="PaxDb" id="9796-ENSECAP00000014216"/>
<feature type="signal peptide" evidence="3">
    <location>
        <begin position="1"/>
        <end position="41"/>
    </location>
</feature>
<reference evidence="5" key="2">
    <citation type="submission" date="2025-08" db="UniProtKB">
        <authorList>
            <consortium name="Ensembl"/>
        </authorList>
    </citation>
    <scope>IDENTIFICATION</scope>
    <source>
        <strain evidence="5">Thoroughbred</strain>
    </source>
</reference>
<dbReference type="VGNC" id="VGNC:52109">
    <property type="gene designation" value="ZG16B"/>
</dbReference>
<keyword evidence="6" id="KW-1185">Reference proteome</keyword>
<dbReference type="PROSITE" id="PS51752">
    <property type="entry name" value="JACALIN_LECTIN"/>
    <property type="match status" value="1"/>
</dbReference>
<proteinExistence type="predicted"/>
<dbReference type="OMA" id="IPGEHRK"/>
<dbReference type="SUPFAM" id="SSF51101">
    <property type="entry name" value="Mannose-binding lectins"/>
    <property type="match status" value="1"/>
</dbReference>
<dbReference type="InterPro" id="IPR052321">
    <property type="entry name" value="PolyBind_ProtTraffic"/>
</dbReference>
<dbReference type="PANTHER" id="PTHR33589:SF1">
    <property type="entry name" value="ZYMOGEN GRANULE PROTEIN 16 HOMOLOG B"/>
    <property type="match status" value="1"/>
</dbReference>
<organism evidence="5 6">
    <name type="scientific">Equus caballus</name>
    <name type="common">Horse</name>
    <dbReference type="NCBI Taxonomy" id="9796"/>
    <lineage>
        <taxon>Eukaryota</taxon>
        <taxon>Metazoa</taxon>
        <taxon>Chordata</taxon>
        <taxon>Craniata</taxon>
        <taxon>Vertebrata</taxon>
        <taxon>Euteleostomi</taxon>
        <taxon>Mammalia</taxon>
        <taxon>Eutheria</taxon>
        <taxon>Laurasiatheria</taxon>
        <taxon>Perissodactyla</taxon>
        <taxon>Equidae</taxon>
        <taxon>Equus</taxon>
    </lineage>
</organism>
<dbReference type="GeneTree" id="ENSGT00940000163143"/>
<dbReference type="PANTHER" id="PTHR33589">
    <property type="entry name" value="OS11G0524900 PROTEIN"/>
    <property type="match status" value="1"/>
</dbReference>
<evidence type="ECO:0000256" key="1">
    <source>
        <dbReference type="ARBA" id="ARBA00022729"/>
    </source>
</evidence>
<protein>
    <submittedName>
        <fullName evidence="5">Zymogen granule protein 16B</fullName>
    </submittedName>
</protein>